<protein>
    <submittedName>
        <fullName evidence="1">Uncharacterized protein</fullName>
    </submittedName>
</protein>
<reference evidence="1" key="1">
    <citation type="submission" date="2014-11" db="EMBL/GenBank/DDBJ databases">
        <authorList>
            <person name="Amaro Gonzalez C."/>
        </authorList>
    </citation>
    <scope>NUCLEOTIDE SEQUENCE</scope>
</reference>
<dbReference type="EMBL" id="GBXM01085735">
    <property type="protein sequence ID" value="JAH22842.1"/>
    <property type="molecule type" value="Transcribed_RNA"/>
</dbReference>
<sequence length="27" mass="2806">MKHLPPDIAILAASVTIAITTCTIKPS</sequence>
<accession>A0A0E9R273</accession>
<dbReference type="AlphaFoldDB" id="A0A0E9R273"/>
<organism evidence="1">
    <name type="scientific">Anguilla anguilla</name>
    <name type="common">European freshwater eel</name>
    <name type="synonym">Muraena anguilla</name>
    <dbReference type="NCBI Taxonomy" id="7936"/>
    <lineage>
        <taxon>Eukaryota</taxon>
        <taxon>Metazoa</taxon>
        <taxon>Chordata</taxon>
        <taxon>Craniata</taxon>
        <taxon>Vertebrata</taxon>
        <taxon>Euteleostomi</taxon>
        <taxon>Actinopterygii</taxon>
        <taxon>Neopterygii</taxon>
        <taxon>Teleostei</taxon>
        <taxon>Anguilliformes</taxon>
        <taxon>Anguillidae</taxon>
        <taxon>Anguilla</taxon>
    </lineage>
</organism>
<name>A0A0E9R273_ANGAN</name>
<proteinExistence type="predicted"/>
<evidence type="ECO:0000313" key="1">
    <source>
        <dbReference type="EMBL" id="JAH22842.1"/>
    </source>
</evidence>
<reference evidence="1" key="2">
    <citation type="journal article" date="2015" name="Fish Shellfish Immunol.">
        <title>Early steps in the European eel (Anguilla anguilla)-Vibrio vulnificus interaction in the gills: Role of the RtxA13 toxin.</title>
        <authorList>
            <person name="Callol A."/>
            <person name="Pajuelo D."/>
            <person name="Ebbesson L."/>
            <person name="Teles M."/>
            <person name="MacKenzie S."/>
            <person name="Amaro C."/>
        </authorList>
    </citation>
    <scope>NUCLEOTIDE SEQUENCE</scope>
</reference>